<evidence type="ECO:0000256" key="1">
    <source>
        <dbReference type="SAM" id="SignalP"/>
    </source>
</evidence>
<evidence type="ECO:0000313" key="2">
    <source>
        <dbReference type="EMBL" id="ARD20874.1"/>
    </source>
</evidence>
<evidence type="ECO:0008006" key="4">
    <source>
        <dbReference type="Google" id="ProtNLM"/>
    </source>
</evidence>
<gene>
    <name evidence="2" type="ORF">SJ2017_0536</name>
</gene>
<sequence length="246" mass="27872">MSVLKLTIAVKLVLVVILFPLCTNASEQDATVESQCSRTSHYDIYLSGIHTGTMKRTETWQGQSAVVTSTSKASILGIGTQYDQRAELSWSNTRDEWITDNFHQLVTGFRARDMKVSFSHDGLASEVDIDGEKDRYTSTEIPLRDVDTLAIQMRQLLLQGRTQFALVRQASDAIEPYQLYVKKPVSEQIEPWGEMTLIPVEQSGAEEVTYFFAPEMDYQLVKARYHGIILKGLIELNHYHSTCDKQ</sequence>
<keyword evidence="1" id="KW-0732">Signal</keyword>
<feature type="chain" id="PRO_5045271446" description="DUF3108 domain-containing protein" evidence="1">
    <location>
        <begin position="26"/>
        <end position="246"/>
    </location>
</feature>
<dbReference type="RefSeq" id="WP_244899759.1">
    <property type="nucleotide sequence ID" value="NZ_CP020472.1"/>
</dbReference>
<accession>A0ABM6JGQ0</accession>
<feature type="signal peptide" evidence="1">
    <location>
        <begin position="1"/>
        <end position="25"/>
    </location>
</feature>
<proteinExistence type="predicted"/>
<reference evidence="2 3" key="1">
    <citation type="submission" date="2017-03" db="EMBL/GenBank/DDBJ databases">
        <title>Genome sequencing of Shewanella japonica KCTC 22435.</title>
        <authorList>
            <person name="Kim K.M."/>
        </authorList>
    </citation>
    <scope>NUCLEOTIDE SEQUENCE [LARGE SCALE GENOMIC DNA]</scope>
    <source>
        <strain evidence="2 3">KCTC 22435</strain>
    </source>
</reference>
<dbReference type="Proteomes" id="UP000191820">
    <property type="component" value="Chromosome"/>
</dbReference>
<evidence type="ECO:0000313" key="3">
    <source>
        <dbReference type="Proteomes" id="UP000191820"/>
    </source>
</evidence>
<keyword evidence="3" id="KW-1185">Reference proteome</keyword>
<dbReference type="EMBL" id="CP020472">
    <property type="protein sequence ID" value="ARD20874.1"/>
    <property type="molecule type" value="Genomic_DNA"/>
</dbReference>
<organism evidence="2 3">
    <name type="scientific">Shewanella japonica</name>
    <dbReference type="NCBI Taxonomy" id="93973"/>
    <lineage>
        <taxon>Bacteria</taxon>
        <taxon>Pseudomonadati</taxon>
        <taxon>Pseudomonadota</taxon>
        <taxon>Gammaproteobacteria</taxon>
        <taxon>Alteromonadales</taxon>
        <taxon>Shewanellaceae</taxon>
        <taxon>Shewanella</taxon>
    </lineage>
</organism>
<name>A0ABM6JGQ0_9GAMM</name>
<protein>
    <recommendedName>
        <fullName evidence="4">DUF3108 domain-containing protein</fullName>
    </recommendedName>
</protein>